<sequence length="281" mass="31421">MARARVARKENFFSSSDCGLLRRREANSSDNSIALAWQWHNEGATSSLVRRWFAGLEIGGLNVPFDQSVVGMIDEMFNPKTTTLKELMNRFNMIVHNDDIEVYFDWYVSEQDCGESAICAAFRMDEEVMPEGSRHEGSMVEKEKIEKSDDEIWEATVEERMRFGFGVDVDLNEESAGAFDEEAIGGADEEAATVADEEVAGAADEELAAAFDEEAAVEEPDGCAIERIVIQIDDDVVDDEKEGNDEPLSIPHLCSYVGDPSITMDVDKLYYVVSLRDISRR</sequence>
<reference evidence="2" key="1">
    <citation type="journal article" date="2015" name="Proc. Natl. Acad. Sci. U.S.A.">
        <title>Genome sequencing of adzuki bean (Vigna angularis) provides insight into high starch and low fat accumulation and domestication.</title>
        <authorList>
            <person name="Yang K."/>
            <person name="Tian Z."/>
            <person name="Chen C."/>
            <person name="Luo L."/>
            <person name="Zhao B."/>
            <person name="Wang Z."/>
            <person name="Yu L."/>
            <person name="Li Y."/>
            <person name="Sun Y."/>
            <person name="Li W."/>
            <person name="Chen Y."/>
            <person name="Li Y."/>
            <person name="Zhang Y."/>
            <person name="Ai D."/>
            <person name="Zhao J."/>
            <person name="Shang C."/>
            <person name="Ma Y."/>
            <person name="Wu B."/>
            <person name="Wang M."/>
            <person name="Gao L."/>
            <person name="Sun D."/>
            <person name="Zhang P."/>
            <person name="Guo F."/>
            <person name="Wang W."/>
            <person name="Li Y."/>
            <person name="Wang J."/>
            <person name="Varshney R.K."/>
            <person name="Wang J."/>
            <person name="Ling H.Q."/>
            <person name="Wan P."/>
        </authorList>
    </citation>
    <scope>NUCLEOTIDE SEQUENCE</scope>
    <source>
        <strain evidence="2">cv. Jingnong 6</strain>
    </source>
</reference>
<name>A0A0L9UY38_PHAAN</name>
<dbReference type="Proteomes" id="UP000053144">
    <property type="component" value="Chromosome 7"/>
</dbReference>
<dbReference type="Gramene" id="KOM47439">
    <property type="protein sequence ID" value="KOM47439"/>
    <property type="gene ID" value="LR48_Vigan07g114300"/>
</dbReference>
<proteinExistence type="predicted"/>
<gene>
    <name evidence="1" type="ORF">LR48_Vigan07g114300</name>
</gene>
<dbReference type="EMBL" id="CM003377">
    <property type="protein sequence ID" value="KOM47439.1"/>
    <property type="molecule type" value="Genomic_DNA"/>
</dbReference>
<protein>
    <submittedName>
        <fullName evidence="1">Uncharacterized protein</fullName>
    </submittedName>
</protein>
<accession>A0A0L9UY38</accession>
<evidence type="ECO:0000313" key="1">
    <source>
        <dbReference type="EMBL" id="KOM47439.1"/>
    </source>
</evidence>
<organism evidence="1 2">
    <name type="scientific">Phaseolus angularis</name>
    <name type="common">Azuki bean</name>
    <name type="synonym">Vigna angularis</name>
    <dbReference type="NCBI Taxonomy" id="3914"/>
    <lineage>
        <taxon>Eukaryota</taxon>
        <taxon>Viridiplantae</taxon>
        <taxon>Streptophyta</taxon>
        <taxon>Embryophyta</taxon>
        <taxon>Tracheophyta</taxon>
        <taxon>Spermatophyta</taxon>
        <taxon>Magnoliopsida</taxon>
        <taxon>eudicotyledons</taxon>
        <taxon>Gunneridae</taxon>
        <taxon>Pentapetalae</taxon>
        <taxon>rosids</taxon>
        <taxon>fabids</taxon>
        <taxon>Fabales</taxon>
        <taxon>Fabaceae</taxon>
        <taxon>Papilionoideae</taxon>
        <taxon>50 kb inversion clade</taxon>
        <taxon>NPAAA clade</taxon>
        <taxon>indigoferoid/millettioid clade</taxon>
        <taxon>Phaseoleae</taxon>
        <taxon>Vigna</taxon>
    </lineage>
</organism>
<evidence type="ECO:0000313" key="2">
    <source>
        <dbReference type="Proteomes" id="UP000053144"/>
    </source>
</evidence>
<dbReference type="AlphaFoldDB" id="A0A0L9UY38"/>